<accession>A0AAV0EC27</accession>
<reference evidence="2" key="1">
    <citation type="submission" date="2022-07" db="EMBL/GenBank/DDBJ databases">
        <authorList>
            <person name="Macas J."/>
            <person name="Novak P."/>
            <person name="Neumann P."/>
        </authorList>
    </citation>
    <scope>NUCLEOTIDE SEQUENCE</scope>
</reference>
<dbReference type="Pfam" id="PF14223">
    <property type="entry name" value="Retrotran_gag_2"/>
    <property type="match status" value="1"/>
</dbReference>
<feature type="compositionally biased region" description="Gly residues" evidence="1">
    <location>
        <begin position="130"/>
        <end position="142"/>
    </location>
</feature>
<gene>
    <name evidence="2" type="ORF">CEPIT_LOCUS23771</name>
</gene>
<dbReference type="Proteomes" id="UP001152523">
    <property type="component" value="Unassembled WGS sequence"/>
</dbReference>
<evidence type="ECO:0000256" key="1">
    <source>
        <dbReference type="SAM" id="MobiDB-lite"/>
    </source>
</evidence>
<proteinExistence type="predicted"/>
<dbReference type="PANTHER" id="PTHR47481">
    <property type="match status" value="1"/>
</dbReference>
<keyword evidence="3" id="KW-1185">Reference proteome</keyword>
<evidence type="ECO:0000313" key="2">
    <source>
        <dbReference type="EMBL" id="CAH9121537.1"/>
    </source>
</evidence>
<organism evidence="2 3">
    <name type="scientific">Cuscuta epithymum</name>
    <dbReference type="NCBI Taxonomy" id="186058"/>
    <lineage>
        <taxon>Eukaryota</taxon>
        <taxon>Viridiplantae</taxon>
        <taxon>Streptophyta</taxon>
        <taxon>Embryophyta</taxon>
        <taxon>Tracheophyta</taxon>
        <taxon>Spermatophyta</taxon>
        <taxon>Magnoliopsida</taxon>
        <taxon>eudicotyledons</taxon>
        <taxon>Gunneridae</taxon>
        <taxon>Pentapetalae</taxon>
        <taxon>asterids</taxon>
        <taxon>lamiids</taxon>
        <taxon>Solanales</taxon>
        <taxon>Convolvulaceae</taxon>
        <taxon>Cuscuteae</taxon>
        <taxon>Cuscuta</taxon>
        <taxon>Cuscuta subgen. Cuscuta</taxon>
    </lineage>
</organism>
<evidence type="ECO:0000313" key="3">
    <source>
        <dbReference type="Proteomes" id="UP001152523"/>
    </source>
</evidence>
<comment type="caution">
    <text evidence="2">The sequence shown here is derived from an EMBL/GenBank/DDBJ whole genome shotgun (WGS) entry which is preliminary data.</text>
</comment>
<dbReference type="PANTHER" id="PTHR47481:SF42">
    <property type="entry name" value="RHO GTPASE-ACTIVATING PROTEIN GACK-LIKE"/>
    <property type="match status" value="1"/>
</dbReference>
<dbReference type="EMBL" id="CAMAPF010000921">
    <property type="protein sequence ID" value="CAH9121537.1"/>
    <property type="molecule type" value="Genomic_DNA"/>
</dbReference>
<sequence>MSASLNRSLELKRMLSHMKKKPNVTMEQYVWEIKTIASSLASINSPVSNKELIQTTLLGLGRAYESLITNISLFPGQLTFDDLGTILVEQESRLEYLYSQEADFGQPAFAASSTSGGPQSGRGNFSGQQRGRGGRGPCGGRGRGGRDRG</sequence>
<dbReference type="AlphaFoldDB" id="A0AAV0EC27"/>
<name>A0AAV0EC27_9ASTE</name>
<feature type="region of interest" description="Disordered" evidence="1">
    <location>
        <begin position="108"/>
        <end position="149"/>
    </location>
</feature>
<protein>
    <submittedName>
        <fullName evidence="2">Uncharacterized protein</fullName>
    </submittedName>
</protein>